<dbReference type="OrthoDB" id="1534087at2759"/>
<dbReference type="SUPFAM" id="SSF52540">
    <property type="entry name" value="P-loop containing nucleoside triphosphate hydrolases"/>
    <property type="match status" value="1"/>
</dbReference>
<reference evidence="1" key="1">
    <citation type="submission" date="2020-05" db="EMBL/GenBank/DDBJ databases">
        <title>Mycena genomes resolve the evolution of fungal bioluminescence.</title>
        <authorList>
            <person name="Tsai I.J."/>
        </authorList>
    </citation>
    <scope>NUCLEOTIDE SEQUENCE</scope>
    <source>
        <strain evidence="1">160909Yilan</strain>
    </source>
</reference>
<keyword evidence="2" id="KW-1185">Reference proteome</keyword>
<dbReference type="InterPro" id="IPR027417">
    <property type="entry name" value="P-loop_NTPase"/>
</dbReference>
<evidence type="ECO:0000313" key="1">
    <source>
        <dbReference type="EMBL" id="KAF7333657.1"/>
    </source>
</evidence>
<organism evidence="1 2">
    <name type="scientific">Mycena sanguinolenta</name>
    <dbReference type="NCBI Taxonomy" id="230812"/>
    <lineage>
        <taxon>Eukaryota</taxon>
        <taxon>Fungi</taxon>
        <taxon>Dikarya</taxon>
        <taxon>Basidiomycota</taxon>
        <taxon>Agaricomycotina</taxon>
        <taxon>Agaricomycetes</taxon>
        <taxon>Agaricomycetidae</taxon>
        <taxon>Agaricales</taxon>
        <taxon>Marasmiineae</taxon>
        <taxon>Mycenaceae</taxon>
        <taxon>Mycena</taxon>
    </lineage>
</organism>
<gene>
    <name evidence="1" type="ORF">MSAN_02408800</name>
</gene>
<dbReference type="PANTHER" id="PTHR47691:SF3">
    <property type="entry name" value="HTH-TYPE TRANSCRIPTIONAL REGULATOR RV0890C-RELATED"/>
    <property type="match status" value="1"/>
</dbReference>
<dbReference type="SUPFAM" id="SSF48452">
    <property type="entry name" value="TPR-like"/>
    <property type="match status" value="1"/>
</dbReference>
<dbReference type="PANTHER" id="PTHR47691">
    <property type="entry name" value="REGULATOR-RELATED"/>
    <property type="match status" value="1"/>
</dbReference>
<dbReference type="SMART" id="SM00028">
    <property type="entry name" value="TPR"/>
    <property type="match status" value="3"/>
</dbReference>
<dbReference type="Gene3D" id="1.25.40.10">
    <property type="entry name" value="Tetratricopeptide repeat domain"/>
    <property type="match status" value="1"/>
</dbReference>
<protein>
    <recommendedName>
        <fullName evidence="3">NB-ARC domain-containing protein</fullName>
    </recommendedName>
</protein>
<proteinExistence type="predicted"/>
<sequence>MRHTPDRIRLPRTIYSMGARLLSTISSLFSARKDHHEYASPGSGGMGKTSVALAVAKQVVVENIFPKEYVFWVPCVEAKSPDLLRRILYAQLRITAKSYDSLGPLVTDLDTSKERRLLLLDNFETPWLSGSGKDQAEIGDILVRLAKLPHIALLVTMTSGFSPGRIQWQHRALHALDADAARDVFRAKYRDAAGLELSTGPELDRLLTAIGRIPLAITLMATCGGHQGTSPAALLKEWESAGTRMLAGDETRSMDETIRLSMERSVVKSNPEALTLLAILSMLPAGTTGQNLSWWAPTVTSLSAAVGTLRAAALIEFQRNGHFETSRIFSGNQVHDACYAFVLRHKSIPDDYKSKSDLEAIASEEINIQGLLMEIPVHTPRPNAVDALIAFSWYQSRTKPSTVVASHALEVARAVYNDSHIADHDAAARRVAAAHQSLGRSLYMLDLYDDACTHLEEAIAWFKDLPGGADLQLAGEASMDLLDTWMYIGTKQSPELEPLAREAQAHLSHDETDKYHVARGLLGFGHFLWWSCRRDEALETLSATKAIFEHLGCAASAAECLYYMARSYARLGRTTEALRTMKDALKNADQSGEVLWMCWTRTTMMTYLIDLGSYAEASTIFTQWLSLSQATGSPNNIGQGLELLAYNSAAMMNLPGARVAYQGARIHFTKSKSTRMGREGVDRCSGNLRMLESITEMDQDNFSRLIQPFPMY</sequence>
<evidence type="ECO:0000313" key="2">
    <source>
        <dbReference type="Proteomes" id="UP000623467"/>
    </source>
</evidence>
<dbReference type="Proteomes" id="UP000623467">
    <property type="component" value="Unassembled WGS sequence"/>
</dbReference>
<dbReference type="EMBL" id="JACAZH010000052">
    <property type="protein sequence ID" value="KAF7333657.1"/>
    <property type="molecule type" value="Genomic_DNA"/>
</dbReference>
<dbReference type="InterPro" id="IPR011990">
    <property type="entry name" value="TPR-like_helical_dom_sf"/>
</dbReference>
<comment type="caution">
    <text evidence="1">The sequence shown here is derived from an EMBL/GenBank/DDBJ whole genome shotgun (WGS) entry which is preliminary data.</text>
</comment>
<dbReference type="AlphaFoldDB" id="A0A8H7CF40"/>
<dbReference type="Gene3D" id="3.40.50.300">
    <property type="entry name" value="P-loop containing nucleotide triphosphate hydrolases"/>
    <property type="match status" value="1"/>
</dbReference>
<accession>A0A8H7CF40</accession>
<name>A0A8H7CF40_9AGAR</name>
<dbReference type="InterPro" id="IPR019734">
    <property type="entry name" value="TPR_rpt"/>
</dbReference>
<evidence type="ECO:0008006" key="3">
    <source>
        <dbReference type="Google" id="ProtNLM"/>
    </source>
</evidence>